<gene>
    <name evidence="5" type="ORF">Pfra01_001157800</name>
</gene>
<dbReference type="SUPFAM" id="SSF56112">
    <property type="entry name" value="Protein kinase-like (PK-like)"/>
    <property type="match status" value="1"/>
</dbReference>
<dbReference type="PANTHER" id="PTHR24346:SF39">
    <property type="entry name" value="SERINE_THREONINE-PROTEIN KINASE GRIK1-RELATED"/>
    <property type="match status" value="1"/>
</dbReference>
<evidence type="ECO:0000256" key="1">
    <source>
        <dbReference type="ARBA" id="ARBA00022741"/>
    </source>
</evidence>
<feature type="region of interest" description="Disordered" evidence="3">
    <location>
        <begin position="1028"/>
        <end position="1119"/>
    </location>
</feature>
<feature type="compositionally biased region" description="Low complexity" evidence="3">
    <location>
        <begin position="854"/>
        <end position="863"/>
    </location>
</feature>
<reference evidence="5" key="1">
    <citation type="submission" date="2023-04" db="EMBL/GenBank/DDBJ databases">
        <title>Phytophthora fragariaefolia NBRC 109709.</title>
        <authorList>
            <person name="Ichikawa N."/>
            <person name="Sato H."/>
            <person name="Tonouchi N."/>
        </authorList>
    </citation>
    <scope>NUCLEOTIDE SEQUENCE</scope>
    <source>
        <strain evidence="5">NBRC 109709</strain>
    </source>
</reference>
<comment type="caution">
    <text evidence="5">The sequence shown here is derived from an EMBL/GenBank/DDBJ whole genome shotgun (WGS) entry which is preliminary data.</text>
</comment>
<dbReference type="InterPro" id="IPR000719">
    <property type="entry name" value="Prot_kinase_dom"/>
</dbReference>
<dbReference type="OrthoDB" id="68483at2759"/>
<dbReference type="EMBL" id="BSXT01001143">
    <property type="protein sequence ID" value="GMF39221.1"/>
    <property type="molecule type" value="Genomic_DNA"/>
</dbReference>
<accession>A0A9W7CSZ3</accession>
<feature type="region of interest" description="Disordered" evidence="3">
    <location>
        <begin position="603"/>
        <end position="664"/>
    </location>
</feature>
<protein>
    <submittedName>
        <fullName evidence="5">Unnamed protein product</fullName>
    </submittedName>
</protein>
<feature type="region of interest" description="Disordered" evidence="3">
    <location>
        <begin position="854"/>
        <end position="1016"/>
    </location>
</feature>
<evidence type="ECO:0000259" key="4">
    <source>
        <dbReference type="PROSITE" id="PS50011"/>
    </source>
</evidence>
<dbReference type="PANTHER" id="PTHR24346">
    <property type="entry name" value="MAP/MICROTUBULE AFFINITY-REGULATING KINASE"/>
    <property type="match status" value="1"/>
</dbReference>
<feature type="domain" description="Protein kinase" evidence="4">
    <location>
        <begin position="1"/>
        <end position="226"/>
    </location>
</feature>
<dbReference type="CDD" id="cd14008">
    <property type="entry name" value="STKc_LKB1_CaMKK"/>
    <property type="match status" value="1"/>
</dbReference>
<feature type="region of interest" description="Disordered" evidence="3">
    <location>
        <begin position="1282"/>
        <end position="1319"/>
    </location>
</feature>
<dbReference type="Proteomes" id="UP001165121">
    <property type="component" value="Unassembled WGS sequence"/>
</dbReference>
<keyword evidence="1" id="KW-0547">Nucleotide-binding</keyword>
<keyword evidence="2" id="KW-0067">ATP-binding</keyword>
<dbReference type="InterPro" id="IPR011009">
    <property type="entry name" value="Kinase-like_dom_sf"/>
</dbReference>
<keyword evidence="6" id="KW-1185">Reference proteome</keyword>
<sequence length="1345" mass="144611">MKKLAHSNLVRLYEVIDSPADDKLFLVLELIRGGQIMYWDDKQFRYVAPNMPIGVLDKDAVRECLRDVVAALDFLHRNHICHRDIKPENILLAGDRYKLADFGVAYMNEDSPPTAAKSGDAAALKLRSTEGTYHFLAPECTTGDEYDPYQVDVWALGVTMFTLLLGTLPFGTSVASLSDVMTSIREDQLIIPQGLDPDCAELLTQLMEKNPGLRITIPQLKTHPWLFGSGGEFDRRQSGLEVMVTQQEIEAAFTPVNNFILVMKLKMKMSSRLNNVRKSLANSPNGRRRAEAVPVTKHFPISSYLSTDKSEEGNDHTVSKTIEMAPSEQPRAMADRMQRRSSRLVESISETMGSLTTTLGRRKSQIGAISPMFDSTATPASSPVPAEDSPGKASPSDRPGVSLRALTRRNSRSVRSLIPDIYQRTDSASVENSPSTGEERKQLAHRLTKRKSTSLRGFARATGISEDENTSESASPTDRSNRRESLPAKRGYSSELPVPNTPASGSPFAKDTVPSSTEADTSPLRRLARKNSMSFRALVVPPDLQTSSNWSENEESAESIVQSRVASNSTADFSQPNALSTANTRPVILSRRLSMRTSRTIRSLNIAGGTPTADVQKHSPPMNATPQIHPCPMKEDLESAGSVSSVPAGDGSSAKSGSTSPIREMSVHLSRRHSMSFRAFIPMSDGPVDAEDIRERETLPMSDTGNTSPTGVYGTESTLTEESSPNKSASSSPTSKLARRLSRRASSSFRALPLTIDIPKREEGVKENETSPTKASLRKLSPTGTAIDTTISTAQTSSPSSSSETATSPRLSTPNSPLGTPTTKPKVLGDEHLLQPMHKAKLPVLELHLSPISSPAISPVASPRRVANSSDGETQGDSTPRRRSSSPSKAIEPRGAPTPRISPLHQERSSSLKLDGFSSSSAEAENPSDSLPISVVKSCPLASDPIVETSRTQETLPAPAQTPRDSDSPHTRKRTPATSRPTSLRPDPDKRPQSLSESTTSAGSDDDPSSALERKSSLAKVLDECLTTGRAHDRSVGAVAPAPDATKTSVNSRTPTSRHHVQAPPLIRPEVESPSHGRHHQIAPLDPIERPSRMESSPGLIVGESPSPSPPRRRSIAQAHDSLRNLFHGQSSVRLSMLDENRGANIVTPDKARTIKSKVCGIMPSRSKKRKQADTGAPAADASEPKAVKSRADGGPTPHEPEPEFKHAVVDPATLADNPLFTEDETPLSGLVPGLSVDSLPVQPAPMADGLLPMKDEPMTDDVMDALLSLLNSSLSTDGREAAAAAPGVVPKSTSSTDSHDIFAEGRPPVVLPPQPAGVVENGQFSDDTLNGLMRWAAANSASAS</sequence>
<feature type="compositionally biased region" description="Low complexity" evidence="3">
    <location>
        <begin position="789"/>
        <end position="808"/>
    </location>
</feature>
<evidence type="ECO:0000313" key="6">
    <source>
        <dbReference type="Proteomes" id="UP001165121"/>
    </source>
</evidence>
<dbReference type="PROSITE" id="PS00108">
    <property type="entry name" value="PROTEIN_KINASE_ST"/>
    <property type="match status" value="1"/>
</dbReference>
<dbReference type="GO" id="GO:0004674">
    <property type="term" value="F:protein serine/threonine kinase activity"/>
    <property type="evidence" value="ECO:0007669"/>
    <property type="project" value="TreeGrafter"/>
</dbReference>
<feature type="compositionally biased region" description="Polar residues" evidence="3">
    <location>
        <begin position="701"/>
        <end position="718"/>
    </location>
</feature>
<feature type="compositionally biased region" description="Low complexity" evidence="3">
    <location>
        <begin position="720"/>
        <end position="736"/>
    </location>
</feature>
<feature type="compositionally biased region" description="Polar residues" evidence="3">
    <location>
        <begin position="809"/>
        <end position="823"/>
    </location>
</feature>
<feature type="region of interest" description="Disordered" evidence="3">
    <location>
        <begin position="697"/>
        <end position="746"/>
    </location>
</feature>
<feature type="region of interest" description="Disordered" evidence="3">
    <location>
        <begin position="1162"/>
        <end position="1204"/>
    </location>
</feature>
<feature type="compositionally biased region" description="Basic and acidic residues" evidence="3">
    <location>
        <begin position="760"/>
        <end position="769"/>
    </location>
</feature>
<feature type="compositionally biased region" description="Polar residues" evidence="3">
    <location>
        <begin position="867"/>
        <end position="877"/>
    </location>
</feature>
<dbReference type="SMART" id="SM00220">
    <property type="entry name" value="S_TKc"/>
    <property type="match status" value="1"/>
</dbReference>
<feature type="compositionally biased region" description="Polar residues" evidence="3">
    <location>
        <begin position="425"/>
        <end position="436"/>
    </location>
</feature>
<feature type="compositionally biased region" description="Low complexity" evidence="3">
    <location>
        <begin position="911"/>
        <end position="921"/>
    </location>
</feature>
<evidence type="ECO:0000313" key="5">
    <source>
        <dbReference type="EMBL" id="GMF39221.1"/>
    </source>
</evidence>
<dbReference type="PROSITE" id="PS50011">
    <property type="entry name" value="PROTEIN_KINASE_DOM"/>
    <property type="match status" value="1"/>
</dbReference>
<feature type="compositionally biased region" description="Polar residues" evidence="3">
    <location>
        <begin position="1046"/>
        <end position="1055"/>
    </location>
</feature>
<feature type="compositionally biased region" description="Basic and acidic residues" evidence="3">
    <location>
        <begin position="1183"/>
        <end position="1192"/>
    </location>
</feature>
<dbReference type="Gene3D" id="1.10.510.10">
    <property type="entry name" value="Transferase(Phosphotransferase) domain 1"/>
    <property type="match status" value="1"/>
</dbReference>
<feature type="compositionally biased region" description="Basic residues" evidence="3">
    <location>
        <begin position="443"/>
        <end position="453"/>
    </location>
</feature>
<feature type="region of interest" description="Disordered" evidence="3">
    <location>
        <begin position="425"/>
        <end position="528"/>
    </location>
</feature>
<feature type="region of interest" description="Disordered" evidence="3">
    <location>
        <begin position="760"/>
        <end position="834"/>
    </location>
</feature>
<proteinExistence type="predicted"/>
<name>A0A9W7CSZ3_9STRA</name>
<dbReference type="InterPro" id="IPR008271">
    <property type="entry name" value="Ser/Thr_kinase_AS"/>
</dbReference>
<dbReference type="GO" id="GO:0035556">
    <property type="term" value="P:intracellular signal transduction"/>
    <property type="evidence" value="ECO:0007669"/>
    <property type="project" value="TreeGrafter"/>
</dbReference>
<feature type="compositionally biased region" description="Polar residues" evidence="3">
    <location>
        <begin position="993"/>
        <end position="1003"/>
    </location>
</feature>
<dbReference type="GO" id="GO:0005524">
    <property type="term" value="F:ATP binding"/>
    <property type="evidence" value="ECO:0007669"/>
    <property type="project" value="UniProtKB-KW"/>
</dbReference>
<organism evidence="5 6">
    <name type="scientific">Phytophthora fragariaefolia</name>
    <dbReference type="NCBI Taxonomy" id="1490495"/>
    <lineage>
        <taxon>Eukaryota</taxon>
        <taxon>Sar</taxon>
        <taxon>Stramenopiles</taxon>
        <taxon>Oomycota</taxon>
        <taxon>Peronosporomycetes</taxon>
        <taxon>Peronosporales</taxon>
        <taxon>Peronosporaceae</taxon>
        <taxon>Phytophthora</taxon>
    </lineage>
</organism>
<evidence type="ECO:0000256" key="3">
    <source>
        <dbReference type="SAM" id="MobiDB-lite"/>
    </source>
</evidence>
<evidence type="ECO:0000256" key="2">
    <source>
        <dbReference type="ARBA" id="ARBA00022840"/>
    </source>
</evidence>
<dbReference type="Pfam" id="PF00069">
    <property type="entry name" value="Pkinase"/>
    <property type="match status" value="1"/>
</dbReference>
<feature type="region of interest" description="Disordered" evidence="3">
    <location>
        <begin position="372"/>
        <end position="408"/>
    </location>
</feature>
<dbReference type="GO" id="GO:0005737">
    <property type="term" value="C:cytoplasm"/>
    <property type="evidence" value="ECO:0007669"/>
    <property type="project" value="TreeGrafter"/>
</dbReference>